<evidence type="ECO:0000313" key="1">
    <source>
        <dbReference type="EMBL" id="KAK2085649.1"/>
    </source>
</evidence>
<evidence type="ECO:0000313" key="2">
    <source>
        <dbReference type="Proteomes" id="UP001266305"/>
    </source>
</evidence>
<reference evidence="1 2" key="1">
    <citation type="submission" date="2023-05" db="EMBL/GenBank/DDBJ databases">
        <title>B98-5 Cell Line De Novo Hybrid Assembly: An Optical Mapping Approach.</title>
        <authorList>
            <person name="Kananen K."/>
            <person name="Auerbach J.A."/>
            <person name="Kautto E."/>
            <person name="Blachly J.S."/>
        </authorList>
    </citation>
    <scope>NUCLEOTIDE SEQUENCE [LARGE SCALE GENOMIC DNA]</scope>
    <source>
        <strain evidence="1">B95-8</strain>
        <tissue evidence="1">Cell line</tissue>
    </source>
</reference>
<proteinExistence type="predicted"/>
<accession>A0ABQ9TLK9</accession>
<evidence type="ECO:0008006" key="3">
    <source>
        <dbReference type="Google" id="ProtNLM"/>
    </source>
</evidence>
<dbReference type="Proteomes" id="UP001266305">
    <property type="component" value="Unassembled WGS sequence"/>
</dbReference>
<keyword evidence="2" id="KW-1185">Reference proteome</keyword>
<sequence length="64" mass="6842">MKHVCWVLDSGSLAQQKDGAHRHPHGGRAVPTPSVTVFGHVVTCFDHRDMSSGLEYTGTAAPCP</sequence>
<comment type="caution">
    <text evidence="1">The sequence shown here is derived from an EMBL/GenBank/DDBJ whole genome shotgun (WGS) entry which is preliminary data.</text>
</comment>
<organism evidence="1 2">
    <name type="scientific">Saguinus oedipus</name>
    <name type="common">Cotton-top tamarin</name>
    <name type="synonym">Oedipomidas oedipus</name>
    <dbReference type="NCBI Taxonomy" id="9490"/>
    <lineage>
        <taxon>Eukaryota</taxon>
        <taxon>Metazoa</taxon>
        <taxon>Chordata</taxon>
        <taxon>Craniata</taxon>
        <taxon>Vertebrata</taxon>
        <taxon>Euteleostomi</taxon>
        <taxon>Mammalia</taxon>
        <taxon>Eutheria</taxon>
        <taxon>Euarchontoglires</taxon>
        <taxon>Primates</taxon>
        <taxon>Haplorrhini</taxon>
        <taxon>Platyrrhini</taxon>
        <taxon>Cebidae</taxon>
        <taxon>Callitrichinae</taxon>
        <taxon>Saguinus</taxon>
    </lineage>
</organism>
<dbReference type="EMBL" id="JASSZA010000021">
    <property type="protein sequence ID" value="KAK2085649.1"/>
    <property type="molecule type" value="Genomic_DNA"/>
</dbReference>
<gene>
    <name evidence="1" type="ORF">P7K49_036949</name>
</gene>
<feature type="non-terminal residue" evidence="1">
    <location>
        <position position="64"/>
    </location>
</feature>
<protein>
    <recommendedName>
        <fullName evidence="3">MHC class I antigen</fullName>
    </recommendedName>
</protein>
<name>A0ABQ9TLK9_SAGOE</name>